<comment type="caution">
    <text evidence="4">The sequence shown here is derived from an EMBL/GenBank/DDBJ whole genome shotgun (WGS) entry which is preliminary data.</text>
</comment>
<dbReference type="RefSeq" id="XP_062646572.1">
    <property type="nucleotide sequence ID" value="XM_062796424.1"/>
</dbReference>
<protein>
    <recommendedName>
        <fullName evidence="2">Biogenesis of lysosome-related organelles complex 1 subunit 1</fullName>
    </recommendedName>
</protein>
<feature type="region of interest" description="Disordered" evidence="3">
    <location>
        <begin position="62"/>
        <end position="165"/>
    </location>
</feature>
<feature type="compositionally biased region" description="Low complexity" evidence="3">
    <location>
        <begin position="129"/>
        <end position="162"/>
    </location>
</feature>
<dbReference type="AlphaFoldDB" id="A0AAN6TZ37"/>
<feature type="compositionally biased region" description="Low complexity" evidence="3">
    <location>
        <begin position="95"/>
        <end position="118"/>
    </location>
</feature>
<feature type="compositionally biased region" description="Low complexity" evidence="3">
    <location>
        <begin position="62"/>
        <end position="86"/>
    </location>
</feature>
<sequence length="303" mass="31458">MSSLAAPVRLTAASISPAQPLAPSVTNTTATASAPASSSHSSQTSSSSRSATLFSSLLSATWAKPHPKPSSTPSVASSSVSVSVTTSPPPHHRAASAISTTTTSVNSPTSLRPRSTTTQASITPSSNTLPSSSHLHQSHPLAPAPASASAPAPAQATPVPALSTQREIDQARSAVLASIGNLLDRELTTRAAQLHANNAAIERQERDVARATDALRKENDKLGKLAEVHSRKVKEIGNVQNWAEMLEREFVILEETLRLVEQGDSDGSEDEGSWSGSGSDEGEDEDVLDGGEEGIVVVEGRVE</sequence>
<proteinExistence type="inferred from homology"/>
<reference evidence="4" key="2">
    <citation type="submission" date="2023-05" db="EMBL/GenBank/DDBJ databases">
        <authorList>
            <consortium name="Lawrence Berkeley National Laboratory"/>
            <person name="Steindorff A."/>
            <person name="Hensen N."/>
            <person name="Bonometti L."/>
            <person name="Westerberg I."/>
            <person name="Brannstrom I.O."/>
            <person name="Guillou S."/>
            <person name="Cros-Aarteil S."/>
            <person name="Calhoun S."/>
            <person name="Haridas S."/>
            <person name="Kuo A."/>
            <person name="Mondo S."/>
            <person name="Pangilinan J."/>
            <person name="Riley R."/>
            <person name="Labutti K."/>
            <person name="Andreopoulos B."/>
            <person name="Lipzen A."/>
            <person name="Chen C."/>
            <person name="Yanf M."/>
            <person name="Daum C."/>
            <person name="Ng V."/>
            <person name="Clum A."/>
            <person name="Ohm R."/>
            <person name="Martin F."/>
            <person name="Silar P."/>
            <person name="Natvig D."/>
            <person name="Lalanne C."/>
            <person name="Gautier V."/>
            <person name="Ament-Velasquez S.L."/>
            <person name="Kruys A."/>
            <person name="Hutchinson M.I."/>
            <person name="Powell A.J."/>
            <person name="Barry K."/>
            <person name="Miller A.N."/>
            <person name="Grigoriev I.V."/>
            <person name="Debuchy R."/>
            <person name="Gladieux P."/>
            <person name="Thoren M.H."/>
            <person name="Johannesson H."/>
        </authorList>
    </citation>
    <scope>NUCLEOTIDE SEQUENCE</scope>
    <source>
        <strain evidence="4">CBS 731.68</strain>
    </source>
</reference>
<feature type="compositionally biased region" description="Acidic residues" evidence="3">
    <location>
        <begin position="280"/>
        <end position="292"/>
    </location>
</feature>
<evidence type="ECO:0000256" key="3">
    <source>
        <dbReference type="SAM" id="MobiDB-lite"/>
    </source>
</evidence>
<dbReference type="GO" id="GO:0016197">
    <property type="term" value="P:endosomal transport"/>
    <property type="evidence" value="ECO:0007669"/>
    <property type="project" value="TreeGrafter"/>
</dbReference>
<reference evidence="4" key="1">
    <citation type="journal article" date="2023" name="Mol. Phylogenet. Evol.">
        <title>Genome-scale phylogeny and comparative genomics of the fungal order Sordariales.</title>
        <authorList>
            <person name="Hensen N."/>
            <person name="Bonometti L."/>
            <person name="Westerberg I."/>
            <person name="Brannstrom I.O."/>
            <person name="Guillou S."/>
            <person name="Cros-Aarteil S."/>
            <person name="Calhoun S."/>
            <person name="Haridas S."/>
            <person name="Kuo A."/>
            <person name="Mondo S."/>
            <person name="Pangilinan J."/>
            <person name="Riley R."/>
            <person name="LaButti K."/>
            <person name="Andreopoulos B."/>
            <person name="Lipzen A."/>
            <person name="Chen C."/>
            <person name="Yan M."/>
            <person name="Daum C."/>
            <person name="Ng V."/>
            <person name="Clum A."/>
            <person name="Steindorff A."/>
            <person name="Ohm R.A."/>
            <person name="Martin F."/>
            <person name="Silar P."/>
            <person name="Natvig D.O."/>
            <person name="Lalanne C."/>
            <person name="Gautier V."/>
            <person name="Ament-Velasquez S.L."/>
            <person name="Kruys A."/>
            <person name="Hutchinson M.I."/>
            <person name="Powell A.J."/>
            <person name="Barry K."/>
            <person name="Miller A.N."/>
            <person name="Grigoriev I.V."/>
            <person name="Debuchy R."/>
            <person name="Gladieux P."/>
            <person name="Hiltunen Thoren M."/>
            <person name="Johannesson H."/>
        </authorList>
    </citation>
    <scope>NUCLEOTIDE SEQUENCE</scope>
    <source>
        <strain evidence="4">CBS 731.68</strain>
    </source>
</reference>
<dbReference type="InterPro" id="IPR009395">
    <property type="entry name" value="BLOC1S1"/>
</dbReference>
<evidence type="ECO:0000313" key="5">
    <source>
        <dbReference type="Proteomes" id="UP001302602"/>
    </source>
</evidence>
<accession>A0AAN6TZ37</accession>
<dbReference type="PANTHER" id="PTHR13073">
    <property type="entry name" value="BLOC-1 COMPLEX SUBUNIT 1"/>
    <property type="match status" value="1"/>
</dbReference>
<feature type="region of interest" description="Disordered" evidence="3">
    <location>
        <begin position="261"/>
        <end position="303"/>
    </location>
</feature>
<dbReference type="EMBL" id="MU853230">
    <property type="protein sequence ID" value="KAK4122801.1"/>
    <property type="molecule type" value="Genomic_DNA"/>
</dbReference>
<keyword evidence="5" id="KW-1185">Reference proteome</keyword>
<evidence type="ECO:0000313" key="4">
    <source>
        <dbReference type="EMBL" id="KAK4122801.1"/>
    </source>
</evidence>
<evidence type="ECO:0000256" key="2">
    <source>
        <dbReference type="ARBA" id="ARBA00019577"/>
    </source>
</evidence>
<feature type="compositionally biased region" description="Polar residues" evidence="3">
    <location>
        <begin position="119"/>
        <end position="128"/>
    </location>
</feature>
<dbReference type="PANTHER" id="PTHR13073:SF0">
    <property type="entry name" value="BIOGENESIS OF LYSOSOME-RELATED ORGANELLES COMPLEX 1 SUBUNIT 1"/>
    <property type="match status" value="1"/>
</dbReference>
<gene>
    <name evidence="4" type="ORF">N657DRAFT_681772</name>
</gene>
<comment type="similarity">
    <text evidence="1">Belongs to the BLOC1S1 family.</text>
</comment>
<name>A0AAN6TZ37_9PEZI</name>
<dbReference type="GO" id="GO:0031083">
    <property type="term" value="C:BLOC-1 complex"/>
    <property type="evidence" value="ECO:0007669"/>
    <property type="project" value="InterPro"/>
</dbReference>
<evidence type="ECO:0000256" key="1">
    <source>
        <dbReference type="ARBA" id="ARBA00007133"/>
    </source>
</evidence>
<feature type="compositionally biased region" description="Low complexity" evidence="3">
    <location>
        <begin position="294"/>
        <end position="303"/>
    </location>
</feature>
<dbReference type="Pfam" id="PF06320">
    <property type="entry name" value="GCN5L1"/>
    <property type="match status" value="1"/>
</dbReference>
<dbReference type="GeneID" id="87833192"/>
<feature type="region of interest" description="Disordered" evidence="3">
    <location>
        <begin position="12"/>
        <end position="50"/>
    </location>
</feature>
<feature type="compositionally biased region" description="Low complexity" evidence="3">
    <location>
        <begin position="24"/>
        <end position="50"/>
    </location>
</feature>
<organism evidence="4 5">
    <name type="scientific">Parathielavia appendiculata</name>
    <dbReference type="NCBI Taxonomy" id="2587402"/>
    <lineage>
        <taxon>Eukaryota</taxon>
        <taxon>Fungi</taxon>
        <taxon>Dikarya</taxon>
        <taxon>Ascomycota</taxon>
        <taxon>Pezizomycotina</taxon>
        <taxon>Sordariomycetes</taxon>
        <taxon>Sordariomycetidae</taxon>
        <taxon>Sordariales</taxon>
        <taxon>Chaetomiaceae</taxon>
        <taxon>Parathielavia</taxon>
    </lineage>
</organism>
<dbReference type="Proteomes" id="UP001302602">
    <property type="component" value="Unassembled WGS sequence"/>
</dbReference>
<feature type="compositionally biased region" description="Acidic residues" evidence="3">
    <location>
        <begin position="263"/>
        <end position="272"/>
    </location>
</feature>